<dbReference type="InterPro" id="IPR036465">
    <property type="entry name" value="vWFA_dom_sf"/>
</dbReference>
<feature type="region of interest" description="Disordered" evidence="1">
    <location>
        <begin position="408"/>
        <end position="428"/>
    </location>
</feature>
<sequence length="609" mass="63754">MALSDVFLSPLGLAALLAAVPVLILYLVRPDPRRVTLPTLRFLSDSAGTSSSRPLLERLKRNALLIFQLLAIALFALALAAPYVAVPQSETVEETVIVLDASASMQVESGGTTRFDRAAAAARDAVTSQTSVVLADGSATIALRAGTAADAEETLASVSASDAPGDLRTAISRATSLAGDGARVVVLSDFAGGTGGESEWRTAVQAARARGLAVDLRQFARGGADNVGIVDREFSGEDVTVTVQNFGASEASREVSLAGETRSLSLDAGDVRSVTFPIPADGGEIRLSPGDAFPTDDVAYVAAPADAAVDVLLVTNDENRYLSTALSVIDPVELTVVEPPGQIPSPSEDAYDVVLYSNVDGDALRDDHLAAGRQALAAGGGVGIQAQPRSSLPADRYGDLLLVSPSGMGSNPTLATPSDADLTRDLTFPPPERYVRGELRSGRALLSTTDGTPIVATASRDEGRILYYGYLESASSFKYDYEYPIFWKRSVYELADRRSLAELNRETGERLRFGNETRVETPDGEVTASAVDAADAGFYVADGERYSASLLSAAESDVAAASIEETGGGGPSTRTEERTAPDPITEFVALGVLAVALGEVAFLRRRGDL</sequence>
<dbReference type="InterPro" id="IPR011933">
    <property type="entry name" value="Double_TM_dom"/>
</dbReference>
<feature type="transmembrane region" description="Helical" evidence="2">
    <location>
        <begin position="63"/>
        <end position="85"/>
    </location>
</feature>
<dbReference type="SUPFAM" id="SSF53300">
    <property type="entry name" value="vWA-like"/>
    <property type="match status" value="1"/>
</dbReference>
<dbReference type="Pfam" id="PF24155">
    <property type="entry name" value="DUF7406"/>
    <property type="match status" value="1"/>
</dbReference>
<feature type="domain" description="DUF7408" evidence="7">
    <location>
        <begin position="310"/>
        <end position="489"/>
    </location>
</feature>
<evidence type="ECO:0000313" key="9">
    <source>
        <dbReference type="Proteomes" id="UP001570511"/>
    </source>
</evidence>
<keyword evidence="9" id="KW-1185">Reference proteome</keyword>
<dbReference type="Proteomes" id="UP001570511">
    <property type="component" value="Unassembled WGS sequence"/>
</dbReference>
<evidence type="ECO:0000256" key="2">
    <source>
        <dbReference type="SAM" id="Phobius"/>
    </source>
</evidence>
<dbReference type="NCBIfam" id="TIGR02226">
    <property type="entry name" value="two_anch"/>
    <property type="match status" value="1"/>
</dbReference>
<dbReference type="InterPro" id="IPR055829">
    <property type="entry name" value="DUF7406"/>
</dbReference>
<dbReference type="Pfam" id="PF13519">
    <property type="entry name" value="VWA_2"/>
    <property type="match status" value="1"/>
</dbReference>
<evidence type="ECO:0000259" key="4">
    <source>
        <dbReference type="Pfam" id="PF13519"/>
    </source>
</evidence>
<organism evidence="8 9">
    <name type="scientific">Halobellus rubicundus</name>
    <dbReference type="NCBI Taxonomy" id="2996466"/>
    <lineage>
        <taxon>Archaea</taxon>
        <taxon>Methanobacteriati</taxon>
        <taxon>Methanobacteriota</taxon>
        <taxon>Stenosarchaea group</taxon>
        <taxon>Halobacteria</taxon>
        <taxon>Halobacteriales</taxon>
        <taxon>Haloferacaceae</taxon>
        <taxon>Halobellus</taxon>
    </lineage>
</organism>
<proteinExistence type="predicted"/>
<keyword evidence="2" id="KW-0472">Membrane</keyword>
<dbReference type="Pfam" id="PF24157">
    <property type="entry name" value="DUF7408"/>
    <property type="match status" value="1"/>
</dbReference>
<dbReference type="RefSeq" id="WP_372389036.1">
    <property type="nucleotide sequence ID" value="NZ_JBGNYA010000001.1"/>
</dbReference>
<dbReference type="AlphaFoldDB" id="A0ABD5MBY3"/>
<evidence type="ECO:0000259" key="7">
    <source>
        <dbReference type="Pfam" id="PF24157"/>
    </source>
</evidence>
<feature type="domain" description="VWFA" evidence="4">
    <location>
        <begin position="95"/>
        <end position="190"/>
    </location>
</feature>
<dbReference type="InterPro" id="IPR055830">
    <property type="entry name" value="DUF7407"/>
</dbReference>
<comment type="caution">
    <text evidence="8">The sequence shown here is derived from an EMBL/GenBank/DDBJ whole genome shotgun (WGS) entry which is preliminary data.</text>
</comment>
<keyword evidence="2" id="KW-1133">Transmembrane helix</keyword>
<dbReference type="Pfam" id="PF07584">
    <property type="entry name" value="BatA"/>
    <property type="match status" value="1"/>
</dbReference>
<feature type="domain" description="Aerotolerance regulator N-terminal" evidence="3">
    <location>
        <begin position="6"/>
        <end position="82"/>
    </location>
</feature>
<dbReference type="InterPro" id="IPR055831">
    <property type="entry name" value="DUF7408"/>
</dbReference>
<feature type="domain" description="DUF7407" evidence="6">
    <location>
        <begin position="227"/>
        <end position="300"/>
    </location>
</feature>
<gene>
    <name evidence="8" type="ORF">OS889_08520</name>
</gene>
<dbReference type="Gene3D" id="3.40.50.880">
    <property type="match status" value="1"/>
</dbReference>
<reference evidence="8 9" key="1">
    <citation type="submission" date="2024-08" db="EMBL/GenBank/DDBJ databases">
        <title>Halobellus sp. MBLA0158 whole genome sequence.</title>
        <authorList>
            <person name="Hwang C.Y."/>
            <person name="Cho E.-S."/>
            <person name="Seo M.-J."/>
        </authorList>
    </citation>
    <scope>NUCLEOTIDE SEQUENCE [LARGE SCALE GENOMIC DNA]</scope>
    <source>
        <strain evidence="8 9">MBLA0158</strain>
    </source>
</reference>
<name>A0ABD5MBY3_9EURY</name>
<dbReference type="PANTHER" id="PTHR37464">
    <property type="entry name" value="BLL2463 PROTEIN"/>
    <property type="match status" value="1"/>
</dbReference>
<dbReference type="SUPFAM" id="SSF52317">
    <property type="entry name" value="Class I glutamine amidotransferase-like"/>
    <property type="match status" value="1"/>
</dbReference>
<protein>
    <submittedName>
        <fullName evidence="8">BatA domain-containing protein</fullName>
    </submittedName>
</protein>
<keyword evidence="2" id="KW-0812">Transmembrane</keyword>
<evidence type="ECO:0000259" key="5">
    <source>
        <dbReference type="Pfam" id="PF24155"/>
    </source>
</evidence>
<dbReference type="InterPro" id="IPR029062">
    <property type="entry name" value="Class_I_gatase-like"/>
</dbReference>
<feature type="transmembrane region" description="Helical" evidence="2">
    <location>
        <begin position="6"/>
        <end position="28"/>
    </location>
</feature>
<feature type="domain" description="DUF7406" evidence="5">
    <location>
        <begin position="497"/>
        <end position="548"/>
    </location>
</feature>
<dbReference type="EMBL" id="JBGNYA010000001">
    <property type="protein sequence ID" value="MFA1611046.1"/>
    <property type="molecule type" value="Genomic_DNA"/>
</dbReference>
<dbReference type="Pfam" id="PF24156">
    <property type="entry name" value="DUF7407"/>
    <property type="match status" value="1"/>
</dbReference>
<evidence type="ECO:0000313" key="8">
    <source>
        <dbReference type="EMBL" id="MFA1611046.1"/>
    </source>
</evidence>
<evidence type="ECO:0000259" key="6">
    <source>
        <dbReference type="Pfam" id="PF24156"/>
    </source>
</evidence>
<dbReference type="InterPro" id="IPR002035">
    <property type="entry name" value="VWF_A"/>
</dbReference>
<accession>A0ABD5MBY3</accession>
<dbReference type="Gene3D" id="3.40.50.410">
    <property type="entry name" value="von Willebrand factor, type A domain"/>
    <property type="match status" value="1"/>
</dbReference>
<dbReference type="PANTHER" id="PTHR37464:SF1">
    <property type="entry name" value="BLL2463 PROTEIN"/>
    <property type="match status" value="1"/>
</dbReference>
<dbReference type="InterPro" id="IPR024163">
    <property type="entry name" value="Aerotolerance_reg_N"/>
</dbReference>
<evidence type="ECO:0000259" key="3">
    <source>
        <dbReference type="Pfam" id="PF07584"/>
    </source>
</evidence>
<evidence type="ECO:0000256" key="1">
    <source>
        <dbReference type="SAM" id="MobiDB-lite"/>
    </source>
</evidence>